<dbReference type="InterPro" id="IPR043128">
    <property type="entry name" value="Rev_trsase/Diguanyl_cyclase"/>
</dbReference>
<dbReference type="PANTHER" id="PTHR47691:SF3">
    <property type="entry name" value="HTH-TYPE TRANSCRIPTIONAL REGULATOR RV0890C-RELATED"/>
    <property type="match status" value="1"/>
</dbReference>
<proteinExistence type="predicted"/>
<dbReference type="InterPro" id="IPR027417">
    <property type="entry name" value="P-loop_NTPase"/>
</dbReference>
<dbReference type="Gene3D" id="3.30.70.270">
    <property type="match status" value="1"/>
</dbReference>
<organism evidence="2 3">
    <name type="scientific">Virgisporangium aliadipatigenens</name>
    <dbReference type="NCBI Taxonomy" id="741659"/>
    <lineage>
        <taxon>Bacteria</taxon>
        <taxon>Bacillati</taxon>
        <taxon>Actinomycetota</taxon>
        <taxon>Actinomycetes</taxon>
        <taxon>Micromonosporales</taxon>
        <taxon>Micromonosporaceae</taxon>
        <taxon>Virgisporangium</taxon>
    </lineage>
</organism>
<dbReference type="SUPFAM" id="SSF55073">
    <property type="entry name" value="Nucleotide cyclase"/>
    <property type="match status" value="1"/>
</dbReference>
<dbReference type="Gene3D" id="1.25.40.10">
    <property type="entry name" value="Tetratricopeptide repeat domain"/>
    <property type="match status" value="1"/>
</dbReference>
<gene>
    <name evidence="2" type="ORF">Val02_55150</name>
</gene>
<protein>
    <recommendedName>
        <fullName evidence="1">GGDEF domain-containing protein</fullName>
    </recommendedName>
</protein>
<dbReference type="SUPFAM" id="SSF48452">
    <property type="entry name" value="TPR-like"/>
    <property type="match status" value="2"/>
</dbReference>
<dbReference type="PROSITE" id="PS50887">
    <property type="entry name" value="GGDEF"/>
    <property type="match status" value="1"/>
</dbReference>
<dbReference type="Proteomes" id="UP000619260">
    <property type="component" value="Unassembled WGS sequence"/>
</dbReference>
<dbReference type="SMART" id="SM00267">
    <property type="entry name" value="GGDEF"/>
    <property type="match status" value="1"/>
</dbReference>
<dbReference type="Pfam" id="PF13191">
    <property type="entry name" value="AAA_16"/>
    <property type="match status" value="1"/>
</dbReference>
<dbReference type="PANTHER" id="PTHR47691">
    <property type="entry name" value="REGULATOR-RELATED"/>
    <property type="match status" value="1"/>
</dbReference>
<dbReference type="CDD" id="cd01949">
    <property type="entry name" value="GGDEF"/>
    <property type="match status" value="1"/>
</dbReference>
<comment type="caution">
    <text evidence="2">The sequence shown here is derived from an EMBL/GenBank/DDBJ whole genome shotgun (WGS) entry which is preliminary data.</text>
</comment>
<evidence type="ECO:0000259" key="1">
    <source>
        <dbReference type="PROSITE" id="PS50887"/>
    </source>
</evidence>
<evidence type="ECO:0000313" key="2">
    <source>
        <dbReference type="EMBL" id="GIJ48629.1"/>
    </source>
</evidence>
<dbReference type="InterPro" id="IPR011990">
    <property type="entry name" value="TPR-like_helical_dom_sf"/>
</dbReference>
<dbReference type="EMBL" id="BOPF01000021">
    <property type="protein sequence ID" value="GIJ48629.1"/>
    <property type="molecule type" value="Genomic_DNA"/>
</dbReference>
<reference evidence="2" key="1">
    <citation type="submission" date="2021-01" db="EMBL/GenBank/DDBJ databases">
        <title>Whole genome shotgun sequence of Virgisporangium aliadipatigenens NBRC 105644.</title>
        <authorList>
            <person name="Komaki H."/>
            <person name="Tamura T."/>
        </authorList>
    </citation>
    <scope>NUCLEOTIDE SEQUENCE</scope>
    <source>
        <strain evidence="2">NBRC 105644</strain>
    </source>
</reference>
<name>A0A8J3YN69_9ACTN</name>
<dbReference type="SUPFAM" id="SSF52540">
    <property type="entry name" value="P-loop containing nucleoside triphosphate hydrolases"/>
    <property type="match status" value="1"/>
</dbReference>
<dbReference type="InterPro" id="IPR041664">
    <property type="entry name" value="AAA_16"/>
</dbReference>
<dbReference type="AlphaFoldDB" id="A0A8J3YN69"/>
<dbReference type="InterPro" id="IPR029787">
    <property type="entry name" value="Nucleotide_cyclase"/>
</dbReference>
<accession>A0A8J3YN69</accession>
<dbReference type="NCBIfam" id="TIGR00254">
    <property type="entry name" value="GGDEF"/>
    <property type="match status" value="1"/>
</dbReference>
<dbReference type="Gene3D" id="3.40.50.300">
    <property type="entry name" value="P-loop containing nucleotide triphosphate hydrolases"/>
    <property type="match status" value="1"/>
</dbReference>
<dbReference type="InterPro" id="IPR000160">
    <property type="entry name" value="GGDEF_dom"/>
</dbReference>
<dbReference type="Pfam" id="PF00990">
    <property type="entry name" value="GGDEF"/>
    <property type="match status" value="1"/>
</dbReference>
<evidence type="ECO:0000313" key="3">
    <source>
        <dbReference type="Proteomes" id="UP000619260"/>
    </source>
</evidence>
<feature type="domain" description="GGDEF" evidence="1">
    <location>
        <begin position="33"/>
        <end position="165"/>
    </location>
</feature>
<keyword evidence="3" id="KW-1185">Reference proteome</keyword>
<sequence length="1078" mass="114104">MESFTDELTGAYARGLLTPRLAEELARSGRSHTGCALLMFDVDYFRSVNDAYGTERGDQVLRHLTERINGLSRGYDVVFRTGPDEFALLLPETGKAEAARVAHRLTEAVKLVEFPGEPPLSISVSLGAAVFPEDAEEPAGLVEVALRRVAAARHHNRGGAVTDDSAGSEAVPRPASARLLERDVPMTAARDFLTRLAGGQRGTLAVTGERGAGHSRFMAEVARAGRLRGYDVIESPESAKYPVPAGSRPVLVVIDGTPDDRLNALARAVPGALGAVHHGSRGVPDLPVLDTVELLPWSAAAIRIWLRTTLQSEPSRVLVEWLAARTGGLPARVEREVDRLMAGGGLVREPEGGWTVAPAFLAKSAPARRPLPVPLTELVGRQNETAQVTRLVGAHRLVTLVGPAGVGKTRLALAVAAAVTDAFADGVAFVPLAAARTDDDILATLAHAVDEPADHALLLVLDNVEQAPGAARVISDLLAQAPGVSVLCTTPDRLGIEAEQVYRVPPLGLPDRGTLPPGPAGVSVALAGSPALGLFAARARVVASDFMLTGANLGTVMEMCRRIDGLPLAIELVAAHLDDLSPTELLNKVSERLAGPEGGRGRRGATGRQLTLRRVIEWAFDRLAPEERELFLRLGVFRGGATRAAVAAVCPAVEDLPKRLGAVVDRNLVRAEPDPHDEVRYVLLEPLKAFALEKLPVDARSRHAEHFTALAEEAGRELAGPAQSEWIARLDREYANLGAAFEYLLDTGDPERAAALALGLWRFWRGGTYLDDGRRKLERLLSVSHLRGAQRAQVLHAAAVLAGAVNDHETAERYARRSRELAMSEGDARTVAHASDALGAAALGTGDLTGAHNHFADSLDRWTGLAEPFGMATAHGNLTKLALRSADVDTASGHADRSLELDRAAGNTRGVMLGLLCLGEIRLLRGDTRAAAEALREALDLARSLREVPGEAMAHHQLGLVALGSGRSTEALTHVATGARMRRDAGDRDDLAVSLDTLAALLATSHPAAAGRLLGAAEALRARYNLPAPDEVAGTTRDDLLDRLAVGLGGDGLSLALATGRSTDLDEIVDEALEIASL</sequence>
<dbReference type="RefSeq" id="WP_203902095.1">
    <property type="nucleotide sequence ID" value="NZ_BOPF01000021.1"/>
</dbReference>